<protein>
    <recommendedName>
        <fullName evidence="6">Glucans biosynthesis protein G</fullName>
    </recommendedName>
</protein>
<dbReference type="GO" id="GO:0051274">
    <property type="term" value="P:beta-glucan biosynthetic process"/>
    <property type="evidence" value="ECO:0007669"/>
    <property type="project" value="TreeGrafter"/>
</dbReference>
<dbReference type="InterPro" id="IPR014718">
    <property type="entry name" value="GH-type_carb-bd"/>
</dbReference>
<keyword evidence="4 6" id="KW-0732">Signal</keyword>
<dbReference type="Proteomes" id="UP000295678">
    <property type="component" value="Unassembled WGS sequence"/>
</dbReference>
<comment type="pathway">
    <text evidence="2 6">Glycan metabolism; osmoregulated periplasmic glucan (OPG) biosynthesis.</text>
</comment>
<dbReference type="InterPro" id="IPR013783">
    <property type="entry name" value="Ig-like_fold"/>
</dbReference>
<dbReference type="InterPro" id="IPR007444">
    <property type="entry name" value="Glucan_biosyn_MdoG_C"/>
</dbReference>
<proteinExistence type="inferred from homology"/>
<dbReference type="PANTHER" id="PTHR30504">
    <property type="entry name" value="GLUCANS BIOSYNTHESIS PROTEIN"/>
    <property type="match status" value="1"/>
</dbReference>
<evidence type="ECO:0000256" key="6">
    <source>
        <dbReference type="HAMAP-Rule" id="MF_01069"/>
    </source>
</evidence>
<dbReference type="InterPro" id="IPR014438">
    <property type="entry name" value="Glucan_biosyn_MdoG/MdoD"/>
</dbReference>
<dbReference type="UniPathway" id="UPA00637"/>
<evidence type="ECO:0000256" key="1">
    <source>
        <dbReference type="ARBA" id="ARBA00004418"/>
    </source>
</evidence>
<dbReference type="GO" id="GO:0030288">
    <property type="term" value="C:outer membrane-bounded periplasmic space"/>
    <property type="evidence" value="ECO:0007669"/>
    <property type="project" value="TreeGrafter"/>
</dbReference>
<dbReference type="PANTHER" id="PTHR30504:SF2">
    <property type="entry name" value="GLUCANS BIOSYNTHESIS PROTEIN G"/>
    <property type="match status" value="1"/>
</dbReference>
<evidence type="ECO:0000256" key="5">
    <source>
        <dbReference type="ARBA" id="ARBA00022764"/>
    </source>
</evidence>
<evidence type="ECO:0000256" key="3">
    <source>
        <dbReference type="ARBA" id="ARBA00009284"/>
    </source>
</evidence>
<evidence type="ECO:0000256" key="2">
    <source>
        <dbReference type="ARBA" id="ARBA00005001"/>
    </source>
</evidence>
<comment type="function">
    <text evidence="6">Involved in the biosynthesis of osmoregulated periplasmic glucans (OPGs).</text>
</comment>
<dbReference type="OrthoDB" id="9777817at2"/>
<organism evidence="8 9">
    <name type="scientific">Tepidamorphus gemmatus</name>
    <dbReference type="NCBI Taxonomy" id="747076"/>
    <lineage>
        <taxon>Bacteria</taxon>
        <taxon>Pseudomonadati</taxon>
        <taxon>Pseudomonadota</taxon>
        <taxon>Alphaproteobacteria</taxon>
        <taxon>Hyphomicrobiales</taxon>
        <taxon>Tepidamorphaceae</taxon>
        <taxon>Tepidamorphus</taxon>
    </lineage>
</organism>
<comment type="similarity">
    <text evidence="3 6">Belongs to the OpgD/OpgG family.</text>
</comment>
<name>A0A4R3MAY3_9HYPH</name>
<dbReference type="Gene3D" id="2.70.98.10">
    <property type="match status" value="1"/>
</dbReference>
<dbReference type="GO" id="GO:0030246">
    <property type="term" value="F:carbohydrate binding"/>
    <property type="evidence" value="ECO:0007669"/>
    <property type="project" value="InterPro"/>
</dbReference>
<dbReference type="Gene3D" id="2.60.40.10">
    <property type="entry name" value="Immunoglobulins"/>
    <property type="match status" value="1"/>
</dbReference>
<dbReference type="PIRSF" id="PIRSF006281">
    <property type="entry name" value="MdoG"/>
    <property type="match status" value="1"/>
</dbReference>
<reference evidence="8 9" key="1">
    <citation type="submission" date="2019-03" db="EMBL/GenBank/DDBJ databases">
        <title>Genomic Encyclopedia of Type Strains, Phase IV (KMG-IV): sequencing the most valuable type-strain genomes for metagenomic binning, comparative biology and taxonomic classification.</title>
        <authorList>
            <person name="Goeker M."/>
        </authorList>
    </citation>
    <scope>NUCLEOTIDE SEQUENCE [LARGE SCALE GENOMIC DNA]</scope>
    <source>
        <strain evidence="8 9">DSM 19345</strain>
    </source>
</reference>
<accession>A0A4R3MAY3</accession>
<dbReference type="InterPro" id="IPR023704">
    <property type="entry name" value="MdoG_OpgG"/>
</dbReference>
<keyword evidence="5 6" id="KW-0574">Periplasm</keyword>
<comment type="subcellular location">
    <subcellularLocation>
        <location evidence="1 6">Periplasm</location>
    </subcellularLocation>
</comment>
<evidence type="ECO:0000259" key="7">
    <source>
        <dbReference type="Pfam" id="PF04349"/>
    </source>
</evidence>
<gene>
    <name evidence="6" type="primary">opgG</name>
    <name evidence="8" type="ORF">EDC22_10667</name>
</gene>
<keyword evidence="9" id="KW-1185">Reference proteome</keyword>
<dbReference type="SUPFAM" id="SSF74650">
    <property type="entry name" value="Galactose mutarotase-like"/>
    <property type="match status" value="1"/>
</dbReference>
<dbReference type="SUPFAM" id="SSF81296">
    <property type="entry name" value="E set domains"/>
    <property type="match status" value="1"/>
</dbReference>
<dbReference type="InterPro" id="IPR014756">
    <property type="entry name" value="Ig_E-set"/>
</dbReference>
<dbReference type="InterPro" id="IPR011013">
    <property type="entry name" value="Gal_mutarotase_sf_dom"/>
</dbReference>
<dbReference type="HAMAP" id="MF_01069">
    <property type="entry name" value="MdoG_OpgG"/>
    <property type="match status" value="1"/>
</dbReference>
<dbReference type="EMBL" id="SMAK01000006">
    <property type="protein sequence ID" value="TCT09873.1"/>
    <property type="molecule type" value="Genomic_DNA"/>
</dbReference>
<dbReference type="FunFam" id="2.70.98.10:FF:000001">
    <property type="entry name" value="Glucans biosynthesis protein G"/>
    <property type="match status" value="1"/>
</dbReference>
<dbReference type="AlphaFoldDB" id="A0A4R3MAY3"/>
<comment type="caution">
    <text evidence="8">The sequence shown here is derived from an EMBL/GenBank/DDBJ whole genome shotgun (WGS) entry which is preliminary data.</text>
</comment>
<dbReference type="PROSITE" id="PS51318">
    <property type="entry name" value="TAT"/>
    <property type="match status" value="1"/>
</dbReference>
<dbReference type="Pfam" id="PF04349">
    <property type="entry name" value="MdoG"/>
    <property type="match status" value="1"/>
</dbReference>
<dbReference type="InterPro" id="IPR006311">
    <property type="entry name" value="TAT_signal"/>
</dbReference>
<evidence type="ECO:0000313" key="8">
    <source>
        <dbReference type="EMBL" id="TCT09873.1"/>
    </source>
</evidence>
<dbReference type="RefSeq" id="WP_132806706.1">
    <property type="nucleotide sequence ID" value="NZ_SMAK01000006.1"/>
</dbReference>
<evidence type="ECO:0000313" key="9">
    <source>
        <dbReference type="Proteomes" id="UP000295678"/>
    </source>
</evidence>
<evidence type="ECO:0000256" key="4">
    <source>
        <dbReference type="ARBA" id="ARBA00022729"/>
    </source>
</evidence>
<sequence>MRLTRRDLLALGAAAAWSAGRLDRPALAQEGTEAPPAPAVRLGSEEPFSPAMVRLRARELAQRPYEPPPAGAAEPLLELSYDQYRDIRFRPEAAIWRGEGLPVQVQLFHLGHVYSAPVMINIVENGISRHVVYSPDLFSYGPLVPQPLPNEDIGFSGFRLHGPLNDPGRLDEFAVFQGASYFRAIARGQTYGLSARGLAIRTAEPEGEEFPAFREFWIERPRPDSSSVVVHALLDSPGITGAYRMTIRPGTETVIDVEATLFPRVEINKIGLAPLTSMFYFGPHDRVGVDDFRPSVHDSDGLLMWNGRGEWLWRPLINPATLQISAFLDDQPQGFGLMQRSRDFEAYEDLEAHYERRPSLWVEPIGNWGPGSVILVEIPTNAETYDNIVAFWRPAEPLRAGEDYLVTYRLSWSTDVPVPSGLARVVSTRVGRPTNVTSETPADRRLIVIDYAGGPLAQLPPDAEVLPEVWNSAGRLVPGTIQFNPVTGGRRVAFGLDPSGREGIDLRCTLRHGGEAISEVWVYRWSA</sequence>
<feature type="domain" description="Glucan biosynthesis periplasmic MdoG C-terminal" evidence="7">
    <location>
        <begin position="48"/>
        <end position="525"/>
    </location>
</feature>
<dbReference type="GO" id="GO:0003824">
    <property type="term" value="F:catalytic activity"/>
    <property type="evidence" value="ECO:0007669"/>
    <property type="project" value="InterPro"/>
</dbReference>